<keyword evidence="5" id="KW-0479">Metal-binding</keyword>
<dbReference type="InterPro" id="IPR015803">
    <property type="entry name" value="Cys-tRNA-ligase"/>
</dbReference>
<evidence type="ECO:0000256" key="8">
    <source>
        <dbReference type="ARBA" id="ARBA00022840"/>
    </source>
</evidence>
<evidence type="ECO:0000256" key="5">
    <source>
        <dbReference type="ARBA" id="ARBA00022723"/>
    </source>
</evidence>
<dbReference type="GO" id="GO:0005524">
    <property type="term" value="F:ATP binding"/>
    <property type="evidence" value="ECO:0007669"/>
    <property type="project" value="UniProtKB-KW"/>
</dbReference>
<reference evidence="14" key="1">
    <citation type="submission" date="2019-09" db="EMBL/GenBank/DDBJ databases">
        <title>Draft genome information of white flower Hibiscus syriacus.</title>
        <authorList>
            <person name="Kim Y.-M."/>
        </authorList>
    </citation>
    <scope>NUCLEOTIDE SEQUENCE [LARGE SCALE GENOMIC DNA]</scope>
    <source>
        <strain evidence="14">YM2019G1</strain>
    </source>
</reference>
<comment type="caution">
    <text evidence="14">The sequence shown here is derived from an EMBL/GenBank/DDBJ whole genome shotgun (WGS) entry which is preliminary data.</text>
</comment>
<evidence type="ECO:0000256" key="10">
    <source>
        <dbReference type="ARBA" id="ARBA00023146"/>
    </source>
</evidence>
<dbReference type="PANTHER" id="PTHR10890">
    <property type="entry name" value="CYSTEINYL-TRNA SYNTHETASE"/>
    <property type="match status" value="1"/>
</dbReference>
<dbReference type="AlphaFoldDB" id="A0A6A3CK36"/>
<dbReference type="InterPro" id="IPR032678">
    <property type="entry name" value="tRNA-synt_1_cat_dom"/>
</dbReference>
<keyword evidence="8" id="KW-0067">ATP-binding</keyword>
<keyword evidence="12" id="KW-0472">Membrane</keyword>
<dbReference type="GO" id="GO:0006423">
    <property type="term" value="P:cysteinyl-tRNA aminoacylation"/>
    <property type="evidence" value="ECO:0007669"/>
    <property type="project" value="InterPro"/>
</dbReference>
<dbReference type="Gene3D" id="3.40.50.620">
    <property type="entry name" value="HUPs"/>
    <property type="match status" value="1"/>
</dbReference>
<dbReference type="PRINTS" id="PR00983">
    <property type="entry name" value="TRNASYNTHCYS"/>
</dbReference>
<feature type="domain" description="Cysteinyl-tRNA synthetase class Ia DALR" evidence="13">
    <location>
        <begin position="484"/>
        <end position="553"/>
    </location>
</feature>
<dbReference type="GO" id="GO:0046872">
    <property type="term" value="F:metal ion binding"/>
    <property type="evidence" value="ECO:0007669"/>
    <property type="project" value="UniProtKB-KW"/>
</dbReference>
<proteinExistence type="inferred from homology"/>
<evidence type="ECO:0000256" key="7">
    <source>
        <dbReference type="ARBA" id="ARBA00022833"/>
    </source>
</evidence>
<dbReference type="Gene3D" id="1.20.120.1910">
    <property type="entry name" value="Cysteine-tRNA ligase, C-terminal anti-codon recognition domain"/>
    <property type="match status" value="1"/>
</dbReference>
<feature type="transmembrane region" description="Helical" evidence="12">
    <location>
        <begin position="201"/>
        <end position="221"/>
    </location>
</feature>
<dbReference type="SMART" id="SM00840">
    <property type="entry name" value="DALR_2"/>
    <property type="match status" value="1"/>
</dbReference>
<evidence type="ECO:0000313" key="14">
    <source>
        <dbReference type="EMBL" id="KAE8729745.1"/>
    </source>
</evidence>
<keyword evidence="12" id="KW-0812">Transmembrane</keyword>
<dbReference type="GO" id="GO:0004817">
    <property type="term" value="F:cysteine-tRNA ligase activity"/>
    <property type="evidence" value="ECO:0007669"/>
    <property type="project" value="UniProtKB-EC"/>
</dbReference>
<evidence type="ECO:0000256" key="11">
    <source>
        <dbReference type="ARBA" id="ARBA00031499"/>
    </source>
</evidence>
<dbReference type="Proteomes" id="UP000436088">
    <property type="component" value="Unassembled WGS sequence"/>
</dbReference>
<dbReference type="EMBL" id="VEPZ02000218">
    <property type="protein sequence ID" value="KAE8729745.1"/>
    <property type="molecule type" value="Genomic_DNA"/>
</dbReference>
<accession>A0A6A3CK36</accession>
<dbReference type="Pfam" id="PF23493">
    <property type="entry name" value="CysS_C"/>
    <property type="match status" value="1"/>
</dbReference>
<keyword evidence="6" id="KW-0547">Nucleotide-binding</keyword>
<dbReference type="SUPFAM" id="SSF47323">
    <property type="entry name" value="Anticodon-binding domain of a subclass of class I aminoacyl-tRNA synthetases"/>
    <property type="match status" value="1"/>
</dbReference>
<evidence type="ECO:0000256" key="12">
    <source>
        <dbReference type="SAM" id="Phobius"/>
    </source>
</evidence>
<keyword evidence="15" id="KW-1185">Reference proteome</keyword>
<keyword evidence="4" id="KW-0436">Ligase</keyword>
<comment type="cofactor">
    <cofactor evidence="1">
        <name>Zn(2+)</name>
        <dbReference type="ChEBI" id="CHEBI:29105"/>
    </cofactor>
</comment>
<dbReference type="InterPro" id="IPR056411">
    <property type="entry name" value="CysS_C"/>
</dbReference>
<name>A0A6A3CK36_HIBSY</name>
<dbReference type="InterPro" id="IPR014729">
    <property type="entry name" value="Rossmann-like_a/b/a_fold"/>
</dbReference>
<evidence type="ECO:0000256" key="1">
    <source>
        <dbReference type="ARBA" id="ARBA00001947"/>
    </source>
</evidence>
<gene>
    <name evidence="14" type="ORF">F3Y22_tig00003398pilonHSYRG00042</name>
</gene>
<evidence type="ECO:0000256" key="4">
    <source>
        <dbReference type="ARBA" id="ARBA00022598"/>
    </source>
</evidence>
<dbReference type="Pfam" id="PF09190">
    <property type="entry name" value="DALR_2"/>
    <property type="match status" value="1"/>
</dbReference>
<sequence length="629" mass="71570">MGTLLKCYKPLFSIRFSPFSNSLSSLQLRTHSFNHPKRRKLIRRCFTTFSPSSQPLINGKTLDGNTLPEIPSSELWLHNTMSKKKELFKPKVEGKVGMYVFGVTAYDLSHVGHARVYVTFDILYRYLKHLGYEVCYVRNFTDVDDKIIARASELGEDPINLSRRYCDEFNQDIVHLQCLSPSVEPRVSDHMPQIIDMIKQVVSGLLVACFLIHWQLAFLLWHAILVIPAKVALCNNFMLQCCLLPLYCLMMDVLDTFKRAGNDANSQNVDNGYAYRVEGDVFFAVEKFPDYGQLSGRKLEDNRAGERVAVDSRNRNPADFALWKASFLRNIMVHFCKRRGALLESPWGPGRPGWHIECSAMSAAYLGHTFDIHGGGMDLVFPHHENEIAQSCAACEQSSVDYWIHNGFVLDLYHPLALRLFLVGTHYRSPINYSDVLLESASERLFYIYQTLHDCEDVLSQHGKGFLESILLETSDVINKFHNIFLASMSDDLHTPVVLAALSDALKTVNDLLHTRKGKKQMKRIESVAALEKIIRNILNVMGLMPTSYREALQQLRVMALKRAKLTEGEILRKIEERTEARRKKEYEKSDAIRKDLAVLGIALMDSPNGTSWRPAIPLALQEHQVASA</sequence>
<comment type="similarity">
    <text evidence="2">Belongs to the class-I aminoacyl-tRNA synthetase family.</text>
</comment>
<evidence type="ECO:0000256" key="2">
    <source>
        <dbReference type="ARBA" id="ARBA00005594"/>
    </source>
</evidence>
<dbReference type="InterPro" id="IPR015273">
    <property type="entry name" value="Cys-tRNA-synt_Ia_DALR"/>
</dbReference>
<evidence type="ECO:0000256" key="3">
    <source>
        <dbReference type="ARBA" id="ARBA00012832"/>
    </source>
</evidence>
<keyword evidence="12" id="KW-1133">Transmembrane helix</keyword>
<evidence type="ECO:0000259" key="13">
    <source>
        <dbReference type="SMART" id="SM00840"/>
    </source>
</evidence>
<evidence type="ECO:0000256" key="9">
    <source>
        <dbReference type="ARBA" id="ARBA00022917"/>
    </source>
</evidence>
<dbReference type="GO" id="GO:0005737">
    <property type="term" value="C:cytoplasm"/>
    <property type="evidence" value="ECO:0007669"/>
    <property type="project" value="InterPro"/>
</dbReference>
<evidence type="ECO:0000256" key="6">
    <source>
        <dbReference type="ARBA" id="ARBA00022741"/>
    </source>
</evidence>
<evidence type="ECO:0000313" key="15">
    <source>
        <dbReference type="Proteomes" id="UP000436088"/>
    </source>
</evidence>
<dbReference type="PANTHER" id="PTHR10890:SF25">
    <property type="entry name" value="CYSTEINE--TRNA LIGASE, CHLOROPLASTIC_MITOCHONDRIAL"/>
    <property type="match status" value="1"/>
</dbReference>
<dbReference type="FunFam" id="1.20.120.1910:FF:000003">
    <property type="entry name" value="Cysteine--tRNA ligase CPS1, chloroplastic/mitochondrial"/>
    <property type="match status" value="1"/>
</dbReference>
<dbReference type="Pfam" id="PF01406">
    <property type="entry name" value="tRNA-synt_1e"/>
    <property type="match status" value="2"/>
</dbReference>
<keyword evidence="10" id="KW-0030">Aminoacyl-tRNA synthetase</keyword>
<dbReference type="SUPFAM" id="SSF52374">
    <property type="entry name" value="Nucleotidylyl transferase"/>
    <property type="match status" value="1"/>
</dbReference>
<keyword evidence="7" id="KW-0862">Zinc</keyword>
<dbReference type="InterPro" id="IPR024909">
    <property type="entry name" value="Cys-tRNA/MSH_ligase"/>
</dbReference>
<dbReference type="InterPro" id="IPR009080">
    <property type="entry name" value="tRNAsynth_Ia_anticodon-bd"/>
</dbReference>
<keyword evidence="9" id="KW-0648">Protein biosynthesis</keyword>
<dbReference type="HAMAP" id="MF_00041">
    <property type="entry name" value="Cys_tRNA_synth"/>
    <property type="match status" value="1"/>
</dbReference>
<protein>
    <recommendedName>
        <fullName evidence="3">cysteine--tRNA ligase</fullName>
        <ecNumber evidence="3">6.1.1.16</ecNumber>
    </recommendedName>
    <alternativeName>
        <fullName evidence="11">Cysteinyl-tRNA synthetase</fullName>
    </alternativeName>
</protein>
<organism evidence="14 15">
    <name type="scientific">Hibiscus syriacus</name>
    <name type="common">Rose of Sharon</name>
    <dbReference type="NCBI Taxonomy" id="106335"/>
    <lineage>
        <taxon>Eukaryota</taxon>
        <taxon>Viridiplantae</taxon>
        <taxon>Streptophyta</taxon>
        <taxon>Embryophyta</taxon>
        <taxon>Tracheophyta</taxon>
        <taxon>Spermatophyta</taxon>
        <taxon>Magnoliopsida</taxon>
        <taxon>eudicotyledons</taxon>
        <taxon>Gunneridae</taxon>
        <taxon>Pentapetalae</taxon>
        <taxon>rosids</taxon>
        <taxon>malvids</taxon>
        <taxon>Malvales</taxon>
        <taxon>Malvaceae</taxon>
        <taxon>Malvoideae</taxon>
        <taxon>Hibiscus</taxon>
    </lineage>
</organism>
<dbReference type="EC" id="6.1.1.16" evidence="3"/>